<reference evidence="1" key="1">
    <citation type="submission" date="2021-02" db="EMBL/GenBank/DDBJ databases">
        <authorList>
            <person name="Nowell W R."/>
        </authorList>
    </citation>
    <scope>NUCLEOTIDE SEQUENCE</scope>
</reference>
<accession>A0A821EQE3</accession>
<name>A0A821EQE3_9BILA</name>
<evidence type="ECO:0000313" key="1">
    <source>
        <dbReference type="EMBL" id="CAF4641011.1"/>
    </source>
</evidence>
<sequence length="64" mass="7610">MIDLLGDFSIFAEKLRNLYSYYKLTFPDLECDIDKTIEQFKELAEYFRPMTIDTISYLNDAIVD</sequence>
<dbReference type="Gene3D" id="1.10.300.10">
    <property type="entry name" value="Adenylosuccinate Synthetase, subunit A, domain 2"/>
    <property type="match status" value="1"/>
</dbReference>
<organism evidence="1 2">
    <name type="scientific">Rotaria magnacalcarata</name>
    <dbReference type="NCBI Taxonomy" id="392030"/>
    <lineage>
        <taxon>Eukaryota</taxon>
        <taxon>Metazoa</taxon>
        <taxon>Spiralia</taxon>
        <taxon>Gnathifera</taxon>
        <taxon>Rotifera</taxon>
        <taxon>Eurotatoria</taxon>
        <taxon>Bdelloidea</taxon>
        <taxon>Philodinida</taxon>
        <taxon>Philodinidae</taxon>
        <taxon>Rotaria</taxon>
    </lineage>
</organism>
<protein>
    <submittedName>
        <fullName evidence="1">Uncharacterized protein</fullName>
    </submittedName>
</protein>
<dbReference type="InterPro" id="IPR042110">
    <property type="entry name" value="Adenylosuccinate_synth_dom2"/>
</dbReference>
<proteinExistence type="predicted"/>
<dbReference type="AlphaFoldDB" id="A0A821EQE3"/>
<comment type="caution">
    <text evidence="1">The sequence shown here is derived from an EMBL/GenBank/DDBJ whole genome shotgun (WGS) entry which is preliminary data.</text>
</comment>
<evidence type="ECO:0000313" key="2">
    <source>
        <dbReference type="Proteomes" id="UP000663866"/>
    </source>
</evidence>
<dbReference type="EMBL" id="CAJOBG010083733">
    <property type="protein sequence ID" value="CAF4641011.1"/>
    <property type="molecule type" value="Genomic_DNA"/>
</dbReference>
<keyword evidence="2" id="KW-1185">Reference proteome</keyword>
<gene>
    <name evidence="1" type="ORF">OVN521_LOCUS46528</name>
</gene>
<dbReference type="Proteomes" id="UP000663866">
    <property type="component" value="Unassembled WGS sequence"/>
</dbReference>
<feature type="non-terminal residue" evidence="1">
    <location>
        <position position="1"/>
    </location>
</feature>